<proteinExistence type="predicted"/>
<keyword evidence="1" id="KW-0812">Transmembrane</keyword>
<evidence type="ECO:0000313" key="2">
    <source>
        <dbReference type="EMBL" id="XDJ42269.1"/>
    </source>
</evidence>
<dbReference type="EMBL" id="CP158252">
    <property type="protein sequence ID" value="XDJ42269.1"/>
    <property type="molecule type" value="Genomic_DNA"/>
</dbReference>
<evidence type="ECO:0000256" key="1">
    <source>
        <dbReference type="SAM" id="Phobius"/>
    </source>
</evidence>
<dbReference type="Gene3D" id="1.10.10.1320">
    <property type="entry name" value="Anti-sigma factor, zinc-finger domain"/>
    <property type="match status" value="1"/>
</dbReference>
<feature type="transmembrane region" description="Helical" evidence="1">
    <location>
        <begin position="83"/>
        <end position="105"/>
    </location>
</feature>
<organism evidence="2">
    <name type="scientific">Castellaniella ginsengisoli</name>
    <dbReference type="NCBI Taxonomy" id="546114"/>
    <lineage>
        <taxon>Bacteria</taxon>
        <taxon>Pseudomonadati</taxon>
        <taxon>Pseudomonadota</taxon>
        <taxon>Betaproteobacteria</taxon>
        <taxon>Burkholderiales</taxon>
        <taxon>Alcaligenaceae</taxon>
        <taxon>Castellaniella</taxon>
    </lineage>
</organism>
<keyword evidence="1" id="KW-1133">Transmembrane helix</keyword>
<dbReference type="RefSeq" id="WP_368643593.1">
    <property type="nucleotide sequence ID" value="NZ_CP158252.1"/>
</dbReference>
<accession>A0AB39CK25</accession>
<dbReference type="AlphaFoldDB" id="A0AB39CK25"/>
<name>A0AB39CK25_9BURK</name>
<keyword evidence="1" id="KW-0472">Membrane</keyword>
<reference evidence="2" key="1">
    <citation type="submission" date="2024-05" db="EMBL/GenBank/DDBJ databases">
        <authorList>
            <person name="Luo Y.-C."/>
            <person name="Nicholds J."/>
            <person name="Mortimer T."/>
            <person name="Maboni G."/>
        </authorList>
    </citation>
    <scope>NUCLEOTIDE SEQUENCE</scope>
    <source>
        <strain evidence="2">153920</strain>
    </source>
</reference>
<protein>
    <submittedName>
        <fullName evidence="2">Zf-HC2 domain-containing protein</fullName>
    </submittedName>
</protein>
<dbReference type="InterPro" id="IPR041916">
    <property type="entry name" value="Anti_sigma_zinc_sf"/>
</dbReference>
<gene>
    <name evidence="2" type="ORF">ABRY99_01460</name>
</gene>
<sequence>MPCPRTRLLCACLDPEWAGRRRALVEAHVARCPICEAELEALRSMTAGLRALPDPAGAPDVARSWRPAPAGRRPARRRSFTDILLAGLGWLPAGAAVTASLALGIGMADRTWPAAAPASPPASMARLDVFGPVPPGGLCAAGDLCGSAKERT</sequence>